<name>A0A4R7UTJ3_9PSEU</name>
<dbReference type="Pfam" id="PF10096">
    <property type="entry name" value="DUF2334"/>
    <property type="match status" value="1"/>
</dbReference>
<gene>
    <name evidence="1" type="ORF">CLV71_1245</name>
</gene>
<proteinExistence type="predicted"/>
<keyword evidence="2" id="KW-1185">Reference proteome</keyword>
<accession>A0A4R7UTJ3</accession>
<evidence type="ECO:0000313" key="1">
    <source>
        <dbReference type="EMBL" id="TDV39988.1"/>
    </source>
</evidence>
<comment type="caution">
    <text evidence="1">The sequence shown here is derived from an EMBL/GenBank/DDBJ whole genome shotgun (WGS) entry which is preliminary data.</text>
</comment>
<dbReference type="AlphaFoldDB" id="A0A4R7UTJ3"/>
<dbReference type="InterPro" id="IPR018763">
    <property type="entry name" value="DUF2334"/>
</dbReference>
<protein>
    <recommendedName>
        <fullName evidence="3">Polysaccharide deacetylase</fullName>
    </recommendedName>
</protein>
<organism evidence="1 2">
    <name type="scientific">Actinophytocola oryzae</name>
    <dbReference type="NCBI Taxonomy" id="502181"/>
    <lineage>
        <taxon>Bacteria</taxon>
        <taxon>Bacillati</taxon>
        <taxon>Actinomycetota</taxon>
        <taxon>Actinomycetes</taxon>
        <taxon>Pseudonocardiales</taxon>
        <taxon>Pseudonocardiaceae</taxon>
    </lineage>
</organism>
<evidence type="ECO:0008006" key="3">
    <source>
        <dbReference type="Google" id="ProtNLM"/>
    </source>
</evidence>
<sequence>MGDVSARLMVSLSGINAWTLERSADLSRELAARGVPLSMLFAPRIAGVDQQAVVLNWIREQQAAGNALLQHGYDHAADPRTRTIRRRAEFASLPAYEAKLRLTASATAMERLNLTSAAFAPPRWVASPGTMLALRHKGFTLCADLVGIRDLRTETVHRGRVQGFGVGERAEPWWCFALVMGAARAARRGQLVRLAVDTADLARSGPRQALLDAVDIALHHGATALTYPELLAPRTARAA</sequence>
<dbReference type="InterPro" id="IPR011330">
    <property type="entry name" value="Glyco_hydro/deAcase_b/a-brl"/>
</dbReference>
<dbReference type="GO" id="GO:0005975">
    <property type="term" value="P:carbohydrate metabolic process"/>
    <property type="evidence" value="ECO:0007669"/>
    <property type="project" value="InterPro"/>
</dbReference>
<evidence type="ECO:0000313" key="2">
    <source>
        <dbReference type="Proteomes" id="UP000294927"/>
    </source>
</evidence>
<dbReference type="RefSeq" id="WP_243867307.1">
    <property type="nucleotide sequence ID" value="NZ_SOCP01000024.1"/>
</dbReference>
<dbReference type="Proteomes" id="UP000294927">
    <property type="component" value="Unassembled WGS sequence"/>
</dbReference>
<dbReference type="SUPFAM" id="SSF88713">
    <property type="entry name" value="Glycoside hydrolase/deacetylase"/>
    <property type="match status" value="1"/>
</dbReference>
<reference evidence="1 2" key="1">
    <citation type="submission" date="2019-03" db="EMBL/GenBank/DDBJ databases">
        <title>Genomic Encyclopedia of Archaeal and Bacterial Type Strains, Phase II (KMG-II): from individual species to whole genera.</title>
        <authorList>
            <person name="Goeker M."/>
        </authorList>
    </citation>
    <scope>NUCLEOTIDE SEQUENCE [LARGE SCALE GENOMIC DNA]</scope>
    <source>
        <strain evidence="1 2">DSM 45499</strain>
    </source>
</reference>
<dbReference type="EMBL" id="SOCP01000024">
    <property type="protein sequence ID" value="TDV39988.1"/>
    <property type="molecule type" value="Genomic_DNA"/>
</dbReference>
<dbReference type="Gene3D" id="3.20.20.370">
    <property type="entry name" value="Glycoside hydrolase/deacetylase"/>
    <property type="match status" value="1"/>
</dbReference>